<proteinExistence type="predicted"/>
<protein>
    <recommendedName>
        <fullName evidence="7">Signaling protein</fullName>
    </recommendedName>
</protein>
<dbReference type="SUPFAM" id="SSF55073">
    <property type="entry name" value="Nucleotide cyclase"/>
    <property type="match status" value="1"/>
</dbReference>
<dbReference type="Proteomes" id="UP000011863">
    <property type="component" value="Chromosome"/>
</dbReference>
<dbReference type="InterPro" id="IPR035919">
    <property type="entry name" value="EAL_sf"/>
</dbReference>
<dbReference type="InterPro" id="IPR000160">
    <property type="entry name" value="GGDEF_dom"/>
</dbReference>
<feature type="domain" description="GGDEF" evidence="4">
    <location>
        <begin position="339"/>
        <end position="470"/>
    </location>
</feature>
<dbReference type="InterPro" id="IPR029787">
    <property type="entry name" value="Nucleotide_cyclase"/>
</dbReference>
<dbReference type="Pfam" id="PF00563">
    <property type="entry name" value="EAL"/>
    <property type="match status" value="1"/>
</dbReference>
<dbReference type="CDD" id="cd01949">
    <property type="entry name" value="GGDEF"/>
    <property type="match status" value="1"/>
</dbReference>
<accession>A0A6C7E5J6</accession>
<evidence type="ECO:0000259" key="4">
    <source>
        <dbReference type="PROSITE" id="PS50887"/>
    </source>
</evidence>
<dbReference type="NCBIfam" id="TIGR00254">
    <property type="entry name" value="GGDEF"/>
    <property type="match status" value="1"/>
</dbReference>
<gene>
    <name evidence="5" type="ORF">YM304_17830</name>
</gene>
<dbReference type="SMART" id="SM00052">
    <property type="entry name" value="EAL"/>
    <property type="match status" value="1"/>
</dbReference>
<feature type="region of interest" description="Disordered" evidence="1">
    <location>
        <begin position="741"/>
        <end position="780"/>
    </location>
</feature>
<name>A0A6C7E5J6_ILUCY</name>
<dbReference type="InterPro" id="IPR043128">
    <property type="entry name" value="Rev_trsase/Diguanyl_cyclase"/>
</dbReference>
<dbReference type="EMBL" id="AP012057">
    <property type="protein sequence ID" value="BAN02097.1"/>
    <property type="molecule type" value="Genomic_DNA"/>
</dbReference>
<dbReference type="SMART" id="SM00267">
    <property type="entry name" value="GGDEF"/>
    <property type="match status" value="1"/>
</dbReference>
<dbReference type="AlphaFoldDB" id="A0A6C7E5J6"/>
<feature type="transmembrane region" description="Helical" evidence="2">
    <location>
        <begin position="26"/>
        <end position="44"/>
    </location>
</feature>
<evidence type="ECO:0000256" key="2">
    <source>
        <dbReference type="SAM" id="Phobius"/>
    </source>
</evidence>
<feature type="transmembrane region" description="Helical" evidence="2">
    <location>
        <begin position="115"/>
        <end position="141"/>
    </location>
</feature>
<dbReference type="InterPro" id="IPR001633">
    <property type="entry name" value="EAL_dom"/>
</dbReference>
<keyword evidence="6" id="KW-1185">Reference proteome</keyword>
<dbReference type="PROSITE" id="PS50883">
    <property type="entry name" value="EAL"/>
    <property type="match status" value="1"/>
</dbReference>
<dbReference type="RefSeq" id="WP_015441344.1">
    <property type="nucleotide sequence ID" value="NC_020520.1"/>
</dbReference>
<feature type="transmembrane region" description="Helical" evidence="2">
    <location>
        <begin position="179"/>
        <end position="199"/>
    </location>
</feature>
<dbReference type="SUPFAM" id="SSF141868">
    <property type="entry name" value="EAL domain-like"/>
    <property type="match status" value="1"/>
</dbReference>
<keyword evidence="2" id="KW-0472">Membrane</keyword>
<feature type="transmembrane region" description="Helical" evidence="2">
    <location>
        <begin position="153"/>
        <end position="172"/>
    </location>
</feature>
<feature type="transmembrane region" description="Helical" evidence="2">
    <location>
        <begin position="83"/>
        <end position="103"/>
    </location>
</feature>
<evidence type="ECO:0000256" key="1">
    <source>
        <dbReference type="SAM" id="MobiDB-lite"/>
    </source>
</evidence>
<dbReference type="Pfam" id="PF00990">
    <property type="entry name" value="GGDEF"/>
    <property type="match status" value="1"/>
</dbReference>
<evidence type="ECO:0000259" key="3">
    <source>
        <dbReference type="PROSITE" id="PS50883"/>
    </source>
</evidence>
<dbReference type="KEGG" id="aym:YM304_17830"/>
<dbReference type="Gene3D" id="3.30.70.270">
    <property type="match status" value="1"/>
</dbReference>
<sequence>MRVAAAVFAVLIAVHASGLTGQHLYPVVTLTATAAAVIGIRSAGEVDGRPWRLFVATGLLWTVAGALRTALDSTGDLTSTRPLLPDLFAIPGYVFFAFGLFGLMRARGVVRDSAIIIDAVLIAVGSAAVVFATVVAPTLVIDGAWMPARLAVAVYPALSMWLLVAVVQLALVRQRNPRGFSLVIAGSAFLLIGDVLFALGEIGRIDLPRNVLDLPYLAVAACLGCAALRPEVHRPLGVNRIETVATDPKRLLAVGVALLAPIAAMAAGTELRAGRAVQLGLLSCTAILAVARIAVAARSEHAAREQLVRRATHDQLTGLASRELVIDWARELLDNPDGRPIAVMFLDLDEFKLVNDSLGHAAGDLLLMEVSHRLASVVREGDIVGRTGGDEFVIVTVDLDADGARALGDRIRRRLRAPFLIGLNEVFVSTSIGITLAGPSSSAEVLMQEADTAMYRSKARGRNHVTVFDPSMLERVNRRVELEQGLRRALRNDEVSVVFQPIVDRSVPEIEGFEALMRWSSAGVDYSPAEFMDIAEDSGLIVSLGEFVLSEACRQLAYWRRVIPGGEHLTMSVNLSARQVQTSNIVDVVASVLESYQLPGDALWLEITESVMLDDTATTIAVMNGLRMLGVRLAVDDFGTGFSSLSYLRTFPVDRVKIDRSFITEMTTQPTSAALIEAVVGIGRSMELDVVAEGVETPEQEAHLTKIGCTRIQGFLYAQPVSADHVPELIEHYARRGSDGSFAANSDSAAGSTAGSTTDSTSSRTGDAADRRRGQRRCRN</sequence>
<keyword evidence="2" id="KW-1133">Transmembrane helix</keyword>
<evidence type="ECO:0000313" key="6">
    <source>
        <dbReference type="Proteomes" id="UP000011863"/>
    </source>
</evidence>
<evidence type="ECO:0008006" key="7">
    <source>
        <dbReference type="Google" id="ProtNLM"/>
    </source>
</evidence>
<organism evidence="5 6">
    <name type="scientific">Ilumatobacter coccineus (strain NBRC 103263 / KCTC 29153 / YM16-304)</name>
    <dbReference type="NCBI Taxonomy" id="1313172"/>
    <lineage>
        <taxon>Bacteria</taxon>
        <taxon>Bacillati</taxon>
        <taxon>Actinomycetota</taxon>
        <taxon>Acidimicrobiia</taxon>
        <taxon>Acidimicrobiales</taxon>
        <taxon>Ilumatobacteraceae</taxon>
        <taxon>Ilumatobacter</taxon>
    </lineage>
</organism>
<feature type="domain" description="EAL" evidence="3">
    <location>
        <begin position="479"/>
        <end position="734"/>
    </location>
</feature>
<dbReference type="CDD" id="cd01948">
    <property type="entry name" value="EAL"/>
    <property type="match status" value="1"/>
</dbReference>
<dbReference type="OrthoDB" id="3274397at2"/>
<dbReference type="PANTHER" id="PTHR44757">
    <property type="entry name" value="DIGUANYLATE CYCLASE DGCP"/>
    <property type="match status" value="1"/>
</dbReference>
<reference evidence="5 6" key="1">
    <citation type="journal article" date="2013" name="Int. J. Syst. Evol. Microbiol.">
        <title>Ilumatobacter nonamiense sp. nov. and Ilumatobacter coccineum sp. nov., isolated from seashore sand.</title>
        <authorList>
            <person name="Matsumoto A."/>
            <person name="Kasai H."/>
            <person name="Matsuo Y."/>
            <person name="Shizuri Y."/>
            <person name="Ichikawa N."/>
            <person name="Fujita N."/>
            <person name="Omura S."/>
            <person name="Takahashi Y."/>
        </authorList>
    </citation>
    <scope>NUCLEOTIDE SEQUENCE [LARGE SCALE GENOMIC DNA]</scope>
    <source>
        <strain evidence="6">NBRC 103263 / KCTC 29153 / YM16-304</strain>
    </source>
</reference>
<dbReference type="PANTHER" id="PTHR44757:SF2">
    <property type="entry name" value="BIOFILM ARCHITECTURE MAINTENANCE PROTEIN MBAA"/>
    <property type="match status" value="1"/>
</dbReference>
<dbReference type="Gene3D" id="3.20.20.450">
    <property type="entry name" value="EAL domain"/>
    <property type="match status" value="1"/>
</dbReference>
<feature type="compositionally biased region" description="Low complexity" evidence="1">
    <location>
        <begin position="743"/>
        <end position="766"/>
    </location>
</feature>
<evidence type="ECO:0000313" key="5">
    <source>
        <dbReference type="EMBL" id="BAN02097.1"/>
    </source>
</evidence>
<feature type="transmembrane region" description="Helical" evidence="2">
    <location>
        <begin position="51"/>
        <end position="71"/>
    </location>
</feature>
<dbReference type="InterPro" id="IPR052155">
    <property type="entry name" value="Biofilm_reg_signaling"/>
</dbReference>
<dbReference type="PROSITE" id="PS50887">
    <property type="entry name" value="GGDEF"/>
    <property type="match status" value="1"/>
</dbReference>
<keyword evidence="2" id="KW-0812">Transmembrane</keyword>